<dbReference type="PROSITE" id="PS51910">
    <property type="entry name" value="GH18_2"/>
    <property type="match status" value="1"/>
</dbReference>
<dbReference type="InterPro" id="IPR017853">
    <property type="entry name" value="GH"/>
</dbReference>
<dbReference type="Gene3D" id="3.20.20.80">
    <property type="entry name" value="Glycosidases"/>
    <property type="match status" value="1"/>
</dbReference>
<reference evidence="4" key="1">
    <citation type="submission" date="2024-07" db="EMBL/GenBank/DDBJ databases">
        <title>Two chromosome-level genome assemblies of Korean endemic species Abeliophyllum distichum and Forsythia ovata (Oleaceae).</title>
        <authorList>
            <person name="Jang H."/>
        </authorList>
    </citation>
    <scope>NUCLEOTIDE SEQUENCE [LARGE SCALE GENOMIC DNA]</scope>
</reference>
<dbReference type="EMBL" id="JBFOLJ010000006">
    <property type="protein sequence ID" value="KAL2528842.1"/>
    <property type="molecule type" value="Genomic_DNA"/>
</dbReference>
<dbReference type="AlphaFoldDB" id="A0ABD1UUZ9"/>
<dbReference type="PANTHER" id="PTHR11177">
    <property type="entry name" value="CHITINASE"/>
    <property type="match status" value="1"/>
</dbReference>
<gene>
    <name evidence="3" type="ORF">Fot_21443</name>
</gene>
<organism evidence="3 4">
    <name type="scientific">Forsythia ovata</name>
    <dbReference type="NCBI Taxonomy" id="205694"/>
    <lineage>
        <taxon>Eukaryota</taxon>
        <taxon>Viridiplantae</taxon>
        <taxon>Streptophyta</taxon>
        <taxon>Embryophyta</taxon>
        <taxon>Tracheophyta</taxon>
        <taxon>Spermatophyta</taxon>
        <taxon>Magnoliopsida</taxon>
        <taxon>eudicotyledons</taxon>
        <taxon>Gunneridae</taxon>
        <taxon>Pentapetalae</taxon>
        <taxon>asterids</taxon>
        <taxon>lamiids</taxon>
        <taxon>Lamiales</taxon>
        <taxon>Oleaceae</taxon>
        <taxon>Forsythieae</taxon>
        <taxon>Forsythia</taxon>
    </lineage>
</organism>
<accession>A0ABD1UUZ9</accession>
<evidence type="ECO:0000313" key="3">
    <source>
        <dbReference type="EMBL" id="KAL2528842.1"/>
    </source>
</evidence>
<proteinExistence type="predicted"/>
<dbReference type="Proteomes" id="UP001604277">
    <property type="component" value="Unassembled WGS sequence"/>
</dbReference>
<evidence type="ECO:0000313" key="4">
    <source>
        <dbReference type="Proteomes" id="UP001604277"/>
    </source>
</evidence>
<name>A0ABD1UUZ9_9LAMI</name>
<evidence type="ECO:0000259" key="2">
    <source>
        <dbReference type="PROSITE" id="PS51910"/>
    </source>
</evidence>
<evidence type="ECO:0000256" key="1">
    <source>
        <dbReference type="SAM" id="MobiDB-lite"/>
    </source>
</evidence>
<dbReference type="Pfam" id="PF00704">
    <property type="entry name" value="Glyco_hydro_18"/>
    <property type="match status" value="1"/>
</dbReference>
<dbReference type="InterPro" id="IPR001223">
    <property type="entry name" value="Glyco_hydro18_cat"/>
</dbReference>
<feature type="domain" description="GH18" evidence="2">
    <location>
        <begin position="1"/>
        <end position="103"/>
    </location>
</feature>
<dbReference type="PANTHER" id="PTHR11177:SF383">
    <property type="entry name" value="GLYCOSYL HYDROLASE FAMILY PROTEIN WITH CHITINASE INSERTION DOMAIN-CONTAINING PROTEIN"/>
    <property type="match status" value="1"/>
</dbReference>
<protein>
    <submittedName>
        <fullName evidence="3">Chitotriosidase-1</fullName>
    </submittedName>
</protein>
<dbReference type="InterPro" id="IPR050314">
    <property type="entry name" value="Glycosyl_Hydrlase_18"/>
</dbReference>
<feature type="region of interest" description="Disordered" evidence="1">
    <location>
        <begin position="70"/>
        <end position="103"/>
    </location>
</feature>
<dbReference type="SUPFAM" id="SSF51445">
    <property type="entry name" value="(Trans)glycosidases"/>
    <property type="match status" value="1"/>
</dbReference>
<comment type="caution">
    <text evidence="3">The sequence shown here is derived from an EMBL/GenBank/DDBJ whole genome shotgun (WGS) entry which is preliminary data.</text>
</comment>
<keyword evidence="4" id="KW-1185">Reference proteome</keyword>
<sequence length="103" mass="10783">MAAQSTSRKAFIDSSIKLARSYGFSGLDLDWEYPQAASNMVNLSSNDVVAGVLDSLQRTLSFTVTGTVVLGDASSGSNDKGKEKGEGNRGPSVLLKSTGRDPP</sequence>